<dbReference type="Pfam" id="PF22910">
    <property type="entry name" value="EDR4-like_1st"/>
    <property type="match status" value="2"/>
</dbReference>
<feature type="domain" description="Probable zinc-ribbon" evidence="2">
    <location>
        <begin position="1294"/>
        <end position="1336"/>
    </location>
</feature>
<protein>
    <submittedName>
        <fullName evidence="4">Uncharacterized protein</fullName>
    </submittedName>
</protein>
<dbReference type="Gramene" id="ONIVA11G01080.1">
    <property type="protein sequence ID" value="ONIVA11G01080.1"/>
    <property type="gene ID" value="ONIVA11G01080"/>
</dbReference>
<dbReference type="STRING" id="4536.A0A0E0IXD9"/>
<feature type="compositionally biased region" description="Basic and acidic residues" evidence="1">
    <location>
        <begin position="1134"/>
        <end position="1143"/>
    </location>
</feature>
<evidence type="ECO:0000256" key="1">
    <source>
        <dbReference type="SAM" id="MobiDB-lite"/>
    </source>
</evidence>
<dbReference type="InterPro" id="IPR040244">
    <property type="entry name" value="EDR4-like"/>
</dbReference>
<evidence type="ECO:0000259" key="2">
    <source>
        <dbReference type="Pfam" id="PF11331"/>
    </source>
</evidence>
<reference evidence="4" key="2">
    <citation type="submission" date="2018-04" db="EMBL/GenBank/DDBJ databases">
        <title>OnivRS2 (Oryza nivara Reference Sequence Version 2).</title>
        <authorList>
            <person name="Zhang J."/>
            <person name="Kudrna D."/>
            <person name="Lee S."/>
            <person name="Talag J."/>
            <person name="Rajasekar S."/>
            <person name="Welchert J."/>
            <person name="Hsing Y.-I."/>
            <person name="Wing R.A."/>
        </authorList>
    </citation>
    <scope>NUCLEOTIDE SEQUENCE [LARGE SCALE GENOMIC DNA]</scope>
    <source>
        <strain evidence="4">SL10</strain>
    </source>
</reference>
<dbReference type="InterPro" id="IPR021480">
    <property type="entry name" value="Zinc_ribbon_12"/>
</dbReference>
<sequence length="1461" mass="160340">MEAPKLRFVRCPGCLQLLVEYPTIAVYQCGGCGTILRAKNRVAPAVNANAESGEHNEFSNNSTGGSQNNKLICTDGQKIPPSSDAQPGVLQEKITFASEEKTTSSSNSIDSSEHVNIECSLLDGDASNHDVRTEGINDEDKVTVSNSTLDSVRKVENVETDGNEKGSFTDDGSISNEVATTQRMVHMDGAGSDNNFTEVQSAAEGKCALSDANLDSQEIVAICQPDNISVGAKERVQPYEGFNVESHEDLIEELVRSLSLSDDEEEFVDIAENSELNDALRSQMGSCRFSLGSKMNDGPRTDPHGRLIEELEMSFSDAEEPLDQNIMVSLNDIEKPILDEVSKENHILEEDGKESHILDVDGKESHILDVDGKQNHILDEDGKENHILNEDDKENLILDKGGEDTLDAGGANSYEERVLPSDDGLLKSGQSFQQCELAAVNMAEKDEGHLEETNMANHAEANSGTAAVLSNLSNDKFCAILPPSCDGRKEEKSNIHRGRELCQGLSLDSVDFRSIQNFIESQMDGTSSSLSSGSPSHGDLEHNRSNRFKKIDRLERLRKMDDLRDQLNRLSSQKGLENSCPRNNISMEAPKLRFVRCPGCLQLLVEYPTIAVYQCGGCGTVLRVLMTSGIYCAAKNRVAPATNTNAESGEHNEFSNISTGDSQNNKLICTDGQKISPSSNAQPGVVQEKITFASEEKTVSTSNSIDSNEHVNIECSLFDGDASNHDVRTEGINDEDKVTVSNSTLDLVRKVENVETDGNEKGSFTDDGSISNEVATTQSMVHMDGAGFDNNFTEVQSAAEGKCTLSDANLDSQEIVAICQPDNISVGTKERVQLYEGFHVESHEDLIEELVRSLSLSDDEEEFVDIAENSELNDALRSQMGSCRFSLGSKMNDGPRTDPHGRLIEELEMSFSDAEEPLDQNIMVSLNDIEKPILDEVSKENHILEEDGKESHILDVDGKESHILDVDGKQNHILDEDGKENHILNEDDKENLILDKGGEDTLDAGGANSYEERVLPSDDGLLKSGQSFQQCELAAVNMAEKDEGHLEETNMANHAEANSGTAAVLSNLSNDKFCAILPPSCDGRKEEKSNIHRGRELCQGLSLDSVDFRSIQNFIESQMDGTSSSLSSGSPSHGDLEHNRSNRFKKIDRLERLRKMDDLRDQLNRLSSQKGLENRYKNKGPGVLQEQISYRHLEQHPCGFDGDSILDSDIIDSYYDQGNPPRYPPPDPFSPTHSHYHCGHGQPHIPYNCSAWEFNSYYQSSYAGSTVLEHESLRSSYKEQKRAVRKSILRSLSGASPFTICNGCFNLVQVPSDIYVSKKKIAKFQCGRCSKALMLSFPATNSEDAKLSNKEVNRKPNKPVHNSVVGMEGGYSFSAECSRGDPVSISEECGASISRSFSGRTRAAVAASGSGKKVSDSALHRLMGYDSASQLLRRSRAFDDGYDSFESMVPVSNRVSRRKNL</sequence>
<dbReference type="Proteomes" id="UP000006591">
    <property type="component" value="Chromosome 11"/>
</dbReference>
<dbReference type="GO" id="GO:1900150">
    <property type="term" value="P:regulation of defense response to fungus"/>
    <property type="evidence" value="ECO:0007669"/>
    <property type="project" value="InterPro"/>
</dbReference>
<feature type="domain" description="Enhanced disease resistance 4-like N-terminal" evidence="3">
    <location>
        <begin position="5"/>
        <end position="38"/>
    </location>
</feature>
<keyword evidence="5" id="KW-1185">Reference proteome</keyword>
<dbReference type="HOGENOM" id="CLU_250760_0_0_1"/>
<dbReference type="InterPro" id="IPR055126">
    <property type="entry name" value="EDR4-like_N"/>
</dbReference>
<feature type="region of interest" description="Disordered" evidence="1">
    <location>
        <begin position="1119"/>
        <end position="1143"/>
    </location>
</feature>
<feature type="compositionally biased region" description="Low complexity" evidence="1">
    <location>
        <begin position="1119"/>
        <end position="1133"/>
    </location>
</feature>
<feature type="region of interest" description="Disordered" evidence="1">
    <location>
        <begin position="523"/>
        <end position="545"/>
    </location>
</feature>
<evidence type="ECO:0000259" key="3">
    <source>
        <dbReference type="Pfam" id="PF22910"/>
    </source>
</evidence>
<dbReference type="EnsemblPlants" id="ONIVA11G01080.1">
    <property type="protein sequence ID" value="ONIVA11G01080.1"/>
    <property type="gene ID" value="ONIVA11G01080"/>
</dbReference>
<feature type="compositionally biased region" description="Low complexity" evidence="1">
    <location>
        <begin position="523"/>
        <end position="537"/>
    </location>
</feature>
<dbReference type="eggNOG" id="ENOG502QS0Z">
    <property type="taxonomic scope" value="Eukaryota"/>
</dbReference>
<dbReference type="PANTHER" id="PTHR31105:SF38">
    <property type="entry name" value="PROTEIN ENHANCED DISEASE RESISTANCE 4"/>
    <property type="match status" value="1"/>
</dbReference>
<evidence type="ECO:0000313" key="5">
    <source>
        <dbReference type="Proteomes" id="UP000006591"/>
    </source>
</evidence>
<dbReference type="PANTHER" id="PTHR31105">
    <property type="entry name" value="EXTRA-LARGE G-PROTEIN-LIKE"/>
    <property type="match status" value="1"/>
</dbReference>
<organism evidence="4">
    <name type="scientific">Oryza nivara</name>
    <name type="common">Indian wild rice</name>
    <name type="synonym">Oryza sativa f. spontanea</name>
    <dbReference type="NCBI Taxonomy" id="4536"/>
    <lineage>
        <taxon>Eukaryota</taxon>
        <taxon>Viridiplantae</taxon>
        <taxon>Streptophyta</taxon>
        <taxon>Embryophyta</taxon>
        <taxon>Tracheophyta</taxon>
        <taxon>Spermatophyta</taxon>
        <taxon>Magnoliopsida</taxon>
        <taxon>Liliopsida</taxon>
        <taxon>Poales</taxon>
        <taxon>Poaceae</taxon>
        <taxon>BOP clade</taxon>
        <taxon>Oryzoideae</taxon>
        <taxon>Oryzeae</taxon>
        <taxon>Oryzinae</taxon>
        <taxon>Oryza</taxon>
    </lineage>
</organism>
<reference evidence="4" key="1">
    <citation type="submission" date="2015-04" db="UniProtKB">
        <authorList>
            <consortium name="EnsemblPlants"/>
        </authorList>
    </citation>
    <scope>IDENTIFICATION</scope>
    <source>
        <strain evidence="4">SL10</strain>
    </source>
</reference>
<proteinExistence type="predicted"/>
<dbReference type="Pfam" id="PF11331">
    <property type="entry name" value="Zn_ribbon_12"/>
    <property type="match status" value="1"/>
</dbReference>
<feature type="domain" description="Enhanced disease resistance 4-like N-terminal" evidence="3">
    <location>
        <begin position="591"/>
        <end position="623"/>
    </location>
</feature>
<evidence type="ECO:0000313" key="4">
    <source>
        <dbReference type="EnsemblPlants" id="ONIVA11G01080.1"/>
    </source>
</evidence>
<accession>A0A0E0IXD9</accession>
<name>A0A0E0IXD9_ORYNI</name>